<feature type="binding site" evidence="4">
    <location>
        <position position="76"/>
    </location>
    <ligand>
        <name>Zn(2+)</name>
        <dbReference type="ChEBI" id="CHEBI:29105"/>
    </ligand>
</feature>
<feature type="binding site" evidence="4">
    <location>
        <position position="89"/>
    </location>
    <ligand>
        <name>Zn(2+)</name>
        <dbReference type="ChEBI" id="CHEBI:29105"/>
    </ligand>
</feature>
<evidence type="ECO:0000313" key="6">
    <source>
        <dbReference type="Proteomes" id="UP001158045"/>
    </source>
</evidence>
<gene>
    <name evidence="4 5" type="primary">hypA</name>
    <name evidence="5" type="ORF">QE109_11850</name>
</gene>
<dbReference type="PANTHER" id="PTHR34535:SF3">
    <property type="entry name" value="HYDROGENASE MATURATION FACTOR HYPA"/>
    <property type="match status" value="1"/>
</dbReference>
<keyword evidence="2 4" id="KW-0479">Metal-binding</keyword>
<feature type="binding site" evidence="4">
    <location>
        <position position="92"/>
    </location>
    <ligand>
        <name>Zn(2+)</name>
        <dbReference type="ChEBI" id="CHEBI:29105"/>
    </ligand>
</feature>
<evidence type="ECO:0000256" key="1">
    <source>
        <dbReference type="ARBA" id="ARBA00022596"/>
    </source>
</evidence>
<dbReference type="Pfam" id="PF01155">
    <property type="entry name" value="HypA"/>
    <property type="match status" value="1"/>
</dbReference>
<dbReference type="Proteomes" id="UP001158045">
    <property type="component" value="Unassembled WGS sequence"/>
</dbReference>
<dbReference type="InterPro" id="IPR000688">
    <property type="entry name" value="HypA/HybF"/>
</dbReference>
<organism evidence="5 6">
    <name type="scientific">Fusibacter bizertensis</name>
    <dbReference type="NCBI Taxonomy" id="1488331"/>
    <lineage>
        <taxon>Bacteria</taxon>
        <taxon>Bacillati</taxon>
        <taxon>Bacillota</taxon>
        <taxon>Clostridia</taxon>
        <taxon>Eubacteriales</taxon>
        <taxon>Eubacteriales Family XII. Incertae Sedis</taxon>
        <taxon>Fusibacter</taxon>
    </lineage>
</organism>
<dbReference type="RefSeq" id="WP_281094736.1">
    <property type="nucleotide sequence ID" value="NZ_JARYZI010000007.1"/>
</dbReference>
<dbReference type="EMBL" id="JARYZI010000007">
    <property type="protein sequence ID" value="MDH8678848.1"/>
    <property type="molecule type" value="Genomic_DNA"/>
</dbReference>
<dbReference type="Gene3D" id="3.30.2320.80">
    <property type="match status" value="1"/>
</dbReference>
<accession>A0ABT6NEJ9</accession>
<keyword evidence="3 4" id="KW-0862">Zinc</keyword>
<comment type="caution">
    <text evidence="5">The sequence shown here is derived from an EMBL/GenBank/DDBJ whole genome shotgun (WGS) entry which is preliminary data.</text>
</comment>
<feature type="binding site" evidence="4">
    <location>
        <position position="73"/>
    </location>
    <ligand>
        <name>Zn(2+)</name>
        <dbReference type="ChEBI" id="CHEBI:29105"/>
    </ligand>
</feature>
<comment type="similarity">
    <text evidence="4">Belongs to the HypA/HybF family.</text>
</comment>
<dbReference type="PANTHER" id="PTHR34535">
    <property type="entry name" value="HYDROGENASE MATURATION FACTOR HYPA"/>
    <property type="match status" value="1"/>
</dbReference>
<comment type="function">
    <text evidence="4">Involved in the maturation of [NiFe] hydrogenases. Required for nickel insertion into the metal center of the hydrogenase.</text>
</comment>
<evidence type="ECO:0000256" key="3">
    <source>
        <dbReference type="ARBA" id="ARBA00022833"/>
    </source>
</evidence>
<dbReference type="NCBIfam" id="TIGR00100">
    <property type="entry name" value="hypA"/>
    <property type="match status" value="1"/>
</dbReference>
<name>A0ABT6NEJ9_9FIRM</name>
<keyword evidence="6" id="KW-1185">Reference proteome</keyword>
<sequence>MHELGIVIKIVKTVEEFARKNNVTMIETLVLQVGELSSVVPRYIESCYPMAVEGTLLEKTSLKIEVIPGEVRCKKCGESYNLIASNQRCPQCQGETWDLISGREFQIKEIVAC</sequence>
<proteinExistence type="inferred from homology"/>
<reference evidence="5 6" key="1">
    <citation type="submission" date="2023-04" db="EMBL/GenBank/DDBJ databases">
        <title>Fusibacter bizertensis strain WBS, isolated from littoral bottom sediments of the Arctic seas - biochemical and genomic analysis.</title>
        <authorList>
            <person name="Brioukhanov A.L."/>
        </authorList>
    </citation>
    <scope>NUCLEOTIDE SEQUENCE [LARGE SCALE GENOMIC DNA]</scope>
    <source>
        <strain evidence="5 6">WBS</strain>
    </source>
</reference>
<feature type="binding site" evidence="4">
    <location>
        <position position="2"/>
    </location>
    <ligand>
        <name>Ni(2+)</name>
        <dbReference type="ChEBI" id="CHEBI:49786"/>
    </ligand>
</feature>
<evidence type="ECO:0000313" key="5">
    <source>
        <dbReference type="EMBL" id="MDH8678848.1"/>
    </source>
</evidence>
<evidence type="ECO:0000256" key="4">
    <source>
        <dbReference type="HAMAP-Rule" id="MF_00213"/>
    </source>
</evidence>
<protein>
    <recommendedName>
        <fullName evidence="4">Hydrogenase maturation factor HypA</fullName>
    </recommendedName>
</protein>
<evidence type="ECO:0000256" key="2">
    <source>
        <dbReference type="ARBA" id="ARBA00022723"/>
    </source>
</evidence>
<keyword evidence="1 4" id="KW-0533">Nickel</keyword>
<dbReference type="PIRSF" id="PIRSF004761">
    <property type="entry name" value="Hydrgn_mat_HypA"/>
    <property type="match status" value="1"/>
</dbReference>
<dbReference type="HAMAP" id="MF_00213">
    <property type="entry name" value="HypA_HybF"/>
    <property type="match status" value="1"/>
</dbReference>